<dbReference type="InterPro" id="IPR037143">
    <property type="entry name" value="4-PPantetheinyl_Trfase_dom_sf"/>
</dbReference>
<feature type="region of interest" description="Disordered" evidence="3">
    <location>
        <begin position="188"/>
        <end position="208"/>
    </location>
</feature>
<gene>
    <name evidence="5" type="ORF">EBB54_28830</name>
</gene>
<evidence type="ECO:0000313" key="6">
    <source>
        <dbReference type="Proteomes" id="UP000274920"/>
    </source>
</evidence>
<dbReference type="GO" id="GO:0008897">
    <property type="term" value="F:holo-[acyl-carrier-protein] synthase activity"/>
    <property type="evidence" value="ECO:0007669"/>
    <property type="project" value="InterPro"/>
</dbReference>
<dbReference type="InterPro" id="IPR050559">
    <property type="entry name" value="P-Pant_transferase_sf"/>
</dbReference>
<comment type="caution">
    <text evidence="5">The sequence shown here is derived from an EMBL/GenBank/DDBJ whole genome shotgun (WGS) entry which is preliminary data.</text>
</comment>
<dbReference type="SUPFAM" id="SSF56214">
    <property type="entry name" value="4'-phosphopantetheinyl transferase"/>
    <property type="match status" value="1"/>
</dbReference>
<accession>A0A3R8JU96</accession>
<dbReference type="Pfam" id="PF01648">
    <property type="entry name" value="ACPS"/>
    <property type="match status" value="1"/>
</dbReference>
<dbReference type="PANTHER" id="PTHR12215">
    <property type="entry name" value="PHOSPHOPANTETHEINE TRANSFERASE"/>
    <property type="match status" value="1"/>
</dbReference>
<dbReference type="RefSeq" id="WP_125130133.1">
    <property type="nucleotide sequence ID" value="NZ_RHJS01000002.1"/>
</dbReference>
<dbReference type="GO" id="GO:0005829">
    <property type="term" value="C:cytosol"/>
    <property type="evidence" value="ECO:0007669"/>
    <property type="project" value="TreeGrafter"/>
</dbReference>
<dbReference type="GO" id="GO:0000287">
    <property type="term" value="F:magnesium ion binding"/>
    <property type="evidence" value="ECO:0007669"/>
    <property type="project" value="InterPro"/>
</dbReference>
<reference evidence="5" key="1">
    <citation type="submission" date="2018-10" db="EMBL/GenBank/DDBJ databases">
        <title>Schaedlerella arabinophila gen. nov. sp. nov., isolated from the mouse intestinal tract and comparative analysis with the genome of the closely related altered Schaedler flora strain ASF502.</title>
        <authorList>
            <person name="Miyake S."/>
            <person name="Soh M."/>
            <person name="Seedorf H."/>
        </authorList>
    </citation>
    <scope>NUCLEOTIDE SEQUENCE [LARGE SCALE GENOMIC DNA]</scope>
    <source>
        <strain evidence="5">DSM 106076</strain>
    </source>
</reference>
<evidence type="ECO:0000256" key="3">
    <source>
        <dbReference type="SAM" id="MobiDB-lite"/>
    </source>
</evidence>
<protein>
    <submittedName>
        <fullName evidence="5">4'-phosphopantetheinyl transferase superfamily protein</fullName>
    </submittedName>
</protein>
<sequence>MIRTWTASIVPLYEEDFYRLCYGQVPSFRREKADRMKGKQVRAQSVGVWLLYERMKKEYGIEADTAYNLSHSGDYVLCSVSTERHVKVGCDIEEVKEPNLKIAGRFFCPAEYEQIAGEKDKVLQQEYFFRYWVLKESFAKATREGLALGMDTFEIMLGNPSVLVKQPENYPERYHYREAVLRGGELVPSESGTGCTESGEYEPEGKEYREDAGGGAYRIAVCSTDSGIEEVRQADFLKLLRVHTG</sequence>
<dbReference type="EMBL" id="RHJS01000002">
    <property type="protein sequence ID" value="RRK34893.1"/>
    <property type="molecule type" value="Genomic_DNA"/>
</dbReference>
<keyword evidence="2 5" id="KW-0808">Transferase</keyword>
<dbReference type="Proteomes" id="UP000274920">
    <property type="component" value="Unassembled WGS sequence"/>
</dbReference>
<dbReference type="PANTHER" id="PTHR12215:SF10">
    <property type="entry name" value="L-AMINOADIPATE-SEMIALDEHYDE DEHYDROGENASE-PHOSPHOPANTETHEINYL TRANSFERASE"/>
    <property type="match status" value="1"/>
</dbReference>
<comment type="similarity">
    <text evidence="1">Belongs to the P-Pant transferase superfamily. Gsp/Sfp/HetI/AcpT family.</text>
</comment>
<dbReference type="AlphaFoldDB" id="A0A3R8JU96"/>
<feature type="domain" description="4'-phosphopantetheinyl transferase" evidence="4">
    <location>
        <begin position="88"/>
        <end position="163"/>
    </location>
</feature>
<dbReference type="Gene3D" id="3.90.470.20">
    <property type="entry name" value="4'-phosphopantetheinyl transferase domain"/>
    <property type="match status" value="1"/>
</dbReference>
<evidence type="ECO:0000256" key="2">
    <source>
        <dbReference type="ARBA" id="ARBA00022679"/>
    </source>
</evidence>
<evidence type="ECO:0000256" key="1">
    <source>
        <dbReference type="ARBA" id="ARBA00010990"/>
    </source>
</evidence>
<proteinExistence type="inferred from homology"/>
<dbReference type="InterPro" id="IPR008278">
    <property type="entry name" value="4-PPantetheinyl_Trfase_dom"/>
</dbReference>
<name>A0A3R8JU96_9FIRM</name>
<keyword evidence="6" id="KW-1185">Reference proteome</keyword>
<organism evidence="5 6">
    <name type="scientific">Schaedlerella arabinosiphila</name>
    <dbReference type="NCBI Taxonomy" id="2044587"/>
    <lineage>
        <taxon>Bacteria</taxon>
        <taxon>Bacillati</taxon>
        <taxon>Bacillota</taxon>
        <taxon>Clostridia</taxon>
        <taxon>Lachnospirales</taxon>
        <taxon>Lachnospiraceae</taxon>
        <taxon>Schaedlerella</taxon>
    </lineage>
</organism>
<dbReference type="GO" id="GO:0019878">
    <property type="term" value="P:lysine biosynthetic process via aminoadipic acid"/>
    <property type="evidence" value="ECO:0007669"/>
    <property type="project" value="TreeGrafter"/>
</dbReference>
<evidence type="ECO:0000259" key="4">
    <source>
        <dbReference type="Pfam" id="PF01648"/>
    </source>
</evidence>
<evidence type="ECO:0000313" key="5">
    <source>
        <dbReference type="EMBL" id="RRK34893.1"/>
    </source>
</evidence>